<name>A0A8H5KEC1_9HYPO</name>
<comment type="caution">
    <text evidence="2">The sequence shown here is derived from an EMBL/GenBank/DDBJ whole genome shotgun (WGS) entry which is preliminary data.</text>
</comment>
<reference evidence="2 3" key="1">
    <citation type="submission" date="2020-05" db="EMBL/GenBank/DDBJ databases">
        <title>Identification and distribution of gene clusters putatively required for synthesis of sphingolipid metabolism inhibitors in phylogenetically diverse species of the filamentous fungus Fusarium.</title>
        <authorList>
            <person name="Kim H.-S."/>
            <person name="Busman M."/>
            <person name="Brown D.W."/>
            <person name="Divon H."/>
            <person name="Uhlig S."/>
            <person name="Proctor R.H."/>
        </authorList>
    </citation>
    <scope>NUCLEOTIDE SEQUENCE [LARGE SCALE GENOMIC DNA]</scope>
    <source>
        <strain evidence="2 3">NRRL 25211</strain>
    </source>
</reference>
<dbReference type="EMBL" id="JAAOAR010000956">
    <property type="protein sequence ID" value="KAF5572307.1"/>
    <property type="molecule type" value="Genomic_DNA"/>
</dbReference>
<sequence length="597" mass="66544">MEPGIDANIFIENQTERVRVASSSGQIRQDTIAAQDEPSRANFVETQNSGLVQELRAQISQTIREKDEAIKEKEMAINSERHKDELIKQLSDKNNELSDIVKFQECHSLDLHRELGEKDKALEAERAKSQSLEAALSEFRRIVNELYVDEPSLETPTREVHPTIPAEYKRLQSSVPSAACNETPREGPTGKQATSSPDPSTKVLSKGAAEKHPASWSALNTLAPSDGTFVNQSASKSDSGSADPSSDKRPRSPGMFIAHKKKCPWPGGRHVKLRPLRWVLTMLKGGARVLEVNLNVTSRLTLAMRFSFIPTAGTKTANRTAAQNPFRAHQQASDSRQHTRNLEVGMAGVARVTSLLKEVQLSENEKTEVLKEAATKQAETEARKPQTSQAIFDAVKMRLEALSKPVSGDGANATPGSLHGFENSTHVARLPSLEFRETIWNSLQMLPESPQGPTFGFFEGTLSSWIDFHDLNFGARGSMVTKLWVGLYVGFLEDLRILEIVVNLRLDFGNPRLPDRSHGKAHYRPCPVFGNRRGEKGKLDRLNTKGLTMLKYPGTSPLPHLWVHVCWENRDEMKECVGVVKYGWSLYDYVDAFVWQC</sequence>
<protein>
    <submittedName>
        <fullName evidence="2">Uncharacterized protein</fullName>
    </submittedName>
</protein>
<keyword evidence="3" id="KW-1185">Reference proteome</keyword>
<proteinExistence type="predicted"/>
<evidence type="ECO:0000256" key="1">
    <source>
        <dbReference type="SAM" id="MobiDB-lite"/>
    </source>
</evidence>
<feature type="compositionally biased region" description="Polar residues" evidence="1">
    <location>
        <begin position="191"/>
        <end position="203"/>
    </location>
</feature>
<evidence type="ECO:0000313" key="3">
    <source>
        <dbReference type="Proteomes" id="UP000544095"/>
    </source>
</evidence>
<feature type="compositionally biased region" description="Low complexity" evidence="1">
    <location>
        <begin position="233"/>
        <end position="244"/>
    </location>
</feature>
<accession>A0A8H5KEC1</accession>
<dbReference type="Proteomes" id="UP000544095">
    <property type="component" value="Unassembled WGS sequence"/>
</dbReference>
<dbReference type="AlphaFoldDB" id="A0A8H5KEC1"/>
<evidence type="ECO:0000313" key="2">
    <source>
        <dbReference type="EMBL" id="KAF5572307.1"/>
    </source>
</evidence>
<gene>
    <name evidence="2" type="ORF">FPANT_13199</name>
</gene>
<feature type="compositionally biased region" description="Polar residues" evidence="1">
    <location>
        <begin position="217"/>
        <end position="232"/>
    </location>
</feature>
<organism evidence="2 3">
    <name type="scientific">Fusarium pseudoanthophilum</name>
    <dbReference type="NCBI Taxonomy" id="48495"/>
    <lineage>
        <taxon>Eukaryota</taxon>
        <taxon>Fungi</taxon>
        <taxon>Dikarya</taxon>
        <taxon>Ascomycota</taxon>
        <taxon>Pezizomycotina</taxon>
        <taxon>Sordariomycetes</taxon>
        <taxon>Hypocreomycetidae</taxon>
        <taxon>Hypocreales</taxon>
        <taxon>Nectriaceae</taxon>
        <taxon>Fusarium</taxon>
        <taxon>Fusarium fujikuroi species complex</taxon>
    </lineage>
</organism>
<feature type="region of interest" description="Disordered" evidence="1">
    <location>
        <begin position="153"/>
        <end position="263"/>
    </location>
</feature>